<dbReference type="GO" id="GO:0006281">
    <property type="term" value="P:DNA repair"/>
    <property type="evidence" value="ECO:0007669"/>
    <property type="project" value="UniProtKB-KW"/>
</dbReference>
<evidence type="ECO:0000256" key="5">
    <source>
        <dbReference type="SAM" id="MobiDB-lite"/>
    </source>
</evidence>
<dbReference type="GO" id="GO:0003906">
    <property type="term" value="F:DNA-(apurinic or apyrimidinic site) endonuclease activity"/>
    <property type="evidence" value="ECO:0007669"/>
    <property type="project" value="InterPro"/>
</dbReference>
<keyword evidence="6" id="KW-0614">Plasmid</keyword>
<dbReference type="AlphaFoldDB" id="C7RWC3"/>
<reference evidence="6" key="1">
    <citation type="submission" date="2009-08" db="EMBL/GenBank/DDBJ databases">
        <authorList>
            <consortium name="US DOE Joint Genome Institute"/>
            <person name="Lucas S."/>
            <person name="Copeland A."/>
            <person name="Lapidus A."/>
            <person name="Glavina del Rio T."/>
            <person name="Dalin E."/>
            <person name="Tice H."/>
            <person name="Bruce D."/>
            <person name="Barry K."/>
            <person name="Pitluck S."/>
            <person name="Lowry S."/>
            <person name="Larimer F."/>
            <person name="Land M."/>
            <person name="Hauser L."/>
            <person name="Kyrpides N."/>
            <person name="Ivanova N."/>
            <person name="McMahon K.D."/>
            <person name="Hugenholtz P."/>
        </authorList>
    </citation>
    <scope>NUCLEOTIDE SEQUENCE</scope>
    <source>
        <strain evidence="6">UW-1</strain>
        <plasmid evidence="6">pAph03</plasmid>
    </source>
</reference>
<dbReference type="OrthoDB" id="12078at2"/>
<keyword evidence="3" id="KW-0234">DNA repair</keyword>
<evidence type="ECO:0000313" key="6">
    <source>
        <dbReference type="EMBL" id="ACV37933.1"/>
    </source>
</evidence>
<organism evidence="6">
    <name type="scientific">Accumulibacter regalis</name>
    <dbReference type="NCBI Taxonomy" id="522306"/>
    <lineage>
        <taxon>Bacteria</taxon>
        <taxon>Pseudomonadati</taxon>
        <taxon>Pseudomonadota</taxon>
        <taxon>Betaproteobacteria</taxon>
        <taxon>Candidatus Accumulibacter</taxon>
    </lineage>
</organism>
<name>C7RWC3_ACCRE</name>
<evidence type="ECO:0008006" key="7">
    <source>
        <dbReference type="Google" id="ProtNLM"/>
    </source>
</evidence>
<evidence type="ECO:0000256" key="3">
    <source>
        <dbReference type="ARBA" id="ARBA00023204"/>
    </source>
</evidence>
<dbReference type="GO" id="GO:0016799">
    <property type="term" value="F:hydrolase activity, hydrolyzing N-glycosyl compounds"/>
    <property type="evidence" value="ECO:0007669"/>
    <property type="project" value="InterPro"/>
</dbReference>
<sequence length="287" mass="31096">MRQSAPVLLGHTVVQIDLPNAESDVLPGLPWGAIEAFPTPAYWAYQVMARRVTSGPAKHRLGETLAQEVAACLLGGHGIPANVGLAAFQRLKSLGVLHSTPSEADLFSLLSEPLQVNDRRIKYRFARQKASYLSSALARLASGSPPLDSGKSLRNWLLRSPGIGLKTASWIARNWLTANDVAILDIHVLRAGALGGFFDESLTVERNYLELESQFLRFSQAIGAWPSELDAVLWFEMTNSPLSVSELMGGRRSRVRPSVPDTASSGASSALRAGKSYTDPHQANLIE</sequence>
<gene>
    <name evidence="6" type="ordered locus">CAP2UW1_4518</name>
</gene>
<dbReference type="InterPro" id="IPR012092">
    <property type="entry name" value="DNA_glyclase/AP_lyase_Ogg"/>
</dbReference>
<dbReference type="Gene3D" id="1.10.340.30">
    <property type="entry name" value="Hypothetical protein, domain 2"/>
    <property type="match status" value="1"/>
</dbReference>
<dbReference type="KEGG" id="app:CAP2UW1_4518"/>
<feature type="region of interest" description="Disordered" evidence="5">
    <location>
        <begin position="253"/>
        <end position="274"/>
    </location>
</feature>
<keyword evidence="4" id="KW-0326">Glycosidase</keyword>
<accession>C7RWC3</accession>
<dbReference type="EMBL" id="CP001718">
    <property type="protein sequence ID" value="ACV37933.1"/>
    <property type="molecule type" value="Genomic_DNA"/>
</dbReference>
<reference evidence="6" key="2">
    <citation type="submission" date="2009-09" db="EMBL/GenBank/DDBJ databases">
        <title>Complete sequence of plasmid3 of Candidatus Accumulibacter phosphatis clade IIA str. UW-1.</title>
        <authorList>
            <consortium name="US DOE Joint Genome Institute"/>
            <person name="Martin H.G."/>
            <person name="Ivanova N."/>
            <person name="Kunin V."/>
            <person name="Warnecke F."/>
            <person name="Barry K."/>
            <person name="He S."/>
            <person name="Salamov A."/>
            <person name="Szeto E."/>
            <person name="Dalin E."/>
            <person name="Pangilinan J.L."/>
            <person name="Lapidus A."/>
            <person name="Lowry S."/>
            <person name="Kyrpides N.C."/>
            <person name="McMahon K.D."/>
            <person name="Hugenholtz P."/>
        </authorList>
    </citation>
    <scope>NUCLEOTIDE SEQUENCE [LARGE SCALE GENOMIC DNA]</scope>
    <source>
        <plasmid evidence="6">pAph03</plasmid>
        <plasmid evidence="6">UW-1</plasmid>
    </source>
</reference>
<keyword evidence="2" id="KW-0378">Hydrolase</keyword>
<dbReference type="InterPro" id="IPR011257">
    <property type="entry name" value="DNA_glycosylase"/>
</dbReference>
<dbReference type="InterPro" id="IPR023170">
    <property type="entry name" value="HhH_base_excis_C"/>
</dbReference>
<feature type="compositionally biased region" description="Low complexity" evidence="5">
    <location>
        <begin position="263"/>
        <end position="274"/>
    </location>
</feature>
<protein>
    <recommendedName>
        <fullName evidence="7">8-oxoguanine DNA glycosylase</fullName>
    </recommendedName>
</protein>
<evidence type="ECO:0000256" key="2">
    <source>
        <dbReference type="ARBA" id="ARBA00022801"/>
    </source>
</evidence>
<evidence type="ECO:0000256" key="4">
    <source>
        <dbReference type="ARBA" id="ARBA00023295"/>
    </source>
</evidence>
<geneLocation type="plasmid" evidence="6">
    <name>pAph03</name>
</geneLocation>
<evidence type="ECO:0000256" key="1">
    <source>
        <dbReference type="ARBA" id="ARBA00022763"/>
    </source>
</evidence>
<proteinExistence type="predicted"/>
<dbReference type="HOGENOM" id="CLU_095594_0_0_4"/>
<keyword evidence="1" id="KW-0227">DNA damage</keyword>
<dbReference type="Pfam" id="PF22175">
    <property type="entry name" value="Ogg-HhH"/>
    <property type="match status" value="1"/>
</dbReference>
<dbReference type="Gene3D" id="1.10.1670.10">
    <property type="entry name" value="Helix-hairpin-Helix base-excision DNA repair enzymes (C-terminal)"/>
    <property type="match status" value="1"/>
</dbReference>
<dbReference type="SUPFAM" id="SSF48150">
    <property type="entry name" value="DNA-glycosylase"/>
    <property type="match status" value="1"/>
</dbReference>